<dbReference type="OrthoDB" id="7843970at2"/>
<accession>A0A2T6BDX9</accession>
<reference evidence="2 3" key="1">
    <citation type="submission" date="2018-04" db="EMBL/GenBank/DDBJ databases">
        <title>Genomic Encyclopedia of Archaeal and Bacterial Type Strains, Phase II (KMG-II): from individual species to whole genera.</title>
        <authorList>
            <person name="Goeker M."/>
        </authorList>
    </citation>
    <scope>NUCLEOTIDE SEQUENCE [LARGE SCALE GENOMIC DNA]</scope>
    <source>
        <strain evidence="2 3">DSM 100977</strain>
    </source>
</reference>
<evidence type="ECO:0000256" key="1">
    <source>
        <dbReference type="SAM" id="Phobius"/>
    </source>
</evidence>
<evidence type="ECO:0000313" key="2">
    <source>
        <dbReference type="EMBL" id="PTX54256.1"/>
    </source>
</evidence>
<keyword evidence="1" id="KW-0472">Membrane</keyword>
<gene>
    <name evidence="2" type="ORF">C8N43_3069</name>
</gene>
<dbReference type="EMBL" id="QBKS01000002">
    <property type="protein sequence ID" value="PTX54256.1"/>
    <property type="molecule type" value="Genomic_DNA"/>
</dbReference>
<keyword evidence="1" id="KW-0812">Transmembrane</keyword>
<dbReference type="RefSeq" id="WP_107846609.1">
    <property type="nucleotide sequence ID" value="NZ_QBKS01000002.1"/>
</dbReference>
<feature type="transmembrane region" description="Helical" evidence="1">
    <location>
        <begin position="12"/>
        <end position="29"/>
    </location>
</feature>
<dbReference type="AlphaFoldDB" id="A0A2T6BDX9"/>
<comment type="caution">
    <text evidence="2">The sequence shown here is derived from an EMBL/GenBank/DDBJ whole genome shotgun (WGS) entry which is preliminary data.</text>
</comment>
<protein>
    <submittedName>
        <fullName evidence="2">Uncharacterized protein</fullName>
    </submittedName>
</protein>
<organism evidence="2 3">
    <name type="scientific">Litoreibacter ponti</name>
    <dbReference type="NCBI Taxonomy" id="1510457"/>
    <lineage>
        <taxon>Bacteria</taxon>
        <taxon>Pseudomonadati</taxon>
        <taxon>Pseudomonadota</taxon>
        <taxon>Alphaproteobacteria</taxon>
        <taxon>Rhodobacterales</taxon>
        <taxon>Roseobacteraceae</taxon>
        <taxon>Litoreibacter</taxon>
    </lineage>
</organism>
<dbReference type="Proteomes" id="UP000243978">
    <property type="component" value="Unassembled WGS sequence"/>
</dbReference>
<name>A0A2T6BDX9_9RHOB</name>
<keyword evidence="1" id="KW-1133">Transmembrane helix</keyword>
<proteinExistence type="predicted"/>
<sequence length="236" mass="25805">MKETFEAIKLGLQTLVYAAILVLIVSLFVRPDLTAERAGAFFKAFQDHNINIKIAALGFNISPQEVKELTDQSSVLDEVKISGGCLSDANCDAEEMEQLAALLEIENVTGYLRSEDQLSVTTTEDGEVSVAAVPGNAPVVIPDWLVVLGADRTLEAAQDEQQFIEDRLPGTSTDILRRDGWYRTVVYFDSADAANLALPGLERASRQKGIYVRATQIWCKGQVLQETGDYISCGES</sequence>
<evidence type="ECO:0000313" key="3">
    <source>
        <dbReference type="Proteomes" id="UP000243978"/>
    </source>
</evidence>
<keyword evidence="3" id="KW-1185">Reference proteome</keyword>